<organism evidence="2 3">
    <name type="scientific">Hyaloscypha variabilis (strain UAMH 11265 / GT02V1 / F)</name>
    <name type="common">Meliniomyces variabilis</name>
    <dbReference type="NCBI Taxonomy" id="1149755"/>
    <lineage>
        <taxon>Eukaryota</taxon>
        <taxon>Fungi</taxon>
        <taxon>Dikarya</taxon>
        <taxon>Ascomycota</taxon>
        <taxon>Pezizomycotina</taxon>
        <taxon>Leotiomycetes</taxon>
        <taxon>Helotiales</taxon>
        <taxon>Hyaloscyphaceae</taxon>
        <taxon>Hyaloscypha</taxon>
        <taxon>Hyaloscypha variabilis</taxon>
    </lineage>
</organism>
<evidence type="ECO:0000313" key="2">
    <source>
        <dbReference type="EMBL" id="PMD44640.1"/>
    </source>
</evidence>
<dbReference type="STRING" id="1149755.A0A2J6S1J3"/>
<keyword evidence="1" id="KW-1133">Transmembrane helix</keyword>
<dbReference type="OrthoDB" id="540004at2759"/>
<dbReference type="InterPro" id="IPR052356">
    <property type="entry name" value="Thiol_S-MT"/>
</dbReference>
<reference evidence="2 3" key="1">
    <citation type="submission" date="2016-04" db="EMBL/GenBank/DDBJ databases">
        <title>A degradative enzymes factory behind the ericoid mycorrhizal symbiosis.</title>
        <authorList>
            <consortium name="DOE Joint Genome Institute"/>
            <person name="Martino E."/>
            <person name="Morin E."/>
            <person name="Grelet G."/>
            <person name="Kuo A."/>
            <person name="Kohler A."/>
            <person name="Daghino S."/>
            <person name="Barry K."/>
            <person name="Choi C."/>
            <person name="Cichocki N."/>
            <person name="Clum A."/>
            <person name="Copeland A."/>
            <person name="Hainaut M."/>
            <person name="Haridas S."/>
            <person name="Labutti K."/>
            <person name="Lindquist E."/>
            <person name="Lipzen A."/>
            <person name="Khouja H.-R."/>
            <person name="Murat C."/>
            <person name="Ohm R."/>
            <person name="Olson A."/>
            <person name="Spatafora J."/>
            <person name="Veneault-Fourrey C."/>
            <person name="Henrissat B."/>
            <person name="Grigoriev I."/>
            <person name="Martin F."/>
            <person name="Perotto S."/>
        </authorList>
    </citation>
    <scope>NUCLEOTIDE SEQUENCE [LARGE SCALE GENOMIC DNA]</scope>
    <source>
        <strain evidence="2 3">F</strain>
    </source>
</reference>
<dbReference type="Proteomes" id="UP000235786">
    <property type="component" value="Unassembled WGS sequence"/>
</dbReference>
<name>A0A2J6S1J3_HYAVF</name>
<dbReference type="CDD" id="cd02440">
    <property type="entry name" value="AdoMet_MTases"/>
    <property type="match status" value="1"/>
</dbReference>
<dbReference type="AlphaFoldDB" id="A0A2J6S1J3"/>
<keyword evidence="1" id="KW-0472">Membrane</keyword>
<feature type="transmembrane region" description="Helical" evidence="1">
    <location>
        <begin position="18"/>
        <end position="36"/>
    </location>
</feature>
<dbReference type="PANTHER" id="PTHR45036">
    <property type="entry name" value="METHYLTRANSFERASE LIKE 7B"/>
    <property type="match status" value="1"/>
</dbReference>
<dbReference type="SUPFAM" id="SSF53335">
    <property type="entry name" value="S-adenosyl-L-methionine-dependent methyltransferases"/>
    <property type="match status" value="1"/>
</dbReference>
<dbReference type="EMBL" id="KZ613941">
    <property type="protein sequence ID" value="PMD44640.1"/>
    <property type="molecule type" value="Genomic_DNA"/>
</dbReference>
<dbReference type="Pfam" id="PF13489">
    <property type="entry name" value="Methyltransf_23"/>
    <property type="match status" value="1"/>
</dbReference>
<keyword evidence="1" id="KW-0812">Transmembrane</keyword>
<keyword evidence="2" id="KW-0808">Transferase</keyword>
<proteinExistence type="predicted"/>
<keyword evidence="2" id="KW-0489">Methyltransferase</keyword>
<protein>
    <submittedName>
        <fullName evidence="2">S-adenosyl-L-methionine-dependent methyltransferase</fullName>
    </submittedName>
</protein>
<dbReference type="InterPro" id="IPR029063">
    <property type="entry name" value="SAM-dependent_MTases_sf"/>
</dbReference>
<gene>
    <name evidence="2" type="ORF">L207DRAFT_525947</name>
</gene>
<sequence length="266" mass="30662">MVSPSKALEVFIHLFHPWYFLLYSTFWLPGTIWYLINTMQLRTLFTPRRLQSAWFARFWGRIGSNIRENATPRVQPLIVQAHGVVLDIGPGNGEWLSCFDKEKIERIYGVEPNVECHGRLREKIAATGLQDIYVIVPVGVEDLEQWAKKEGKGNLGKGSVDSVVTVFCLCSVPQPKRMIKDLYGYLKEGGNWIVYEHVIQKENRFLVWYQAYVNVFWPHFVGGCSITRDTVRWLKEAGSWSKVGLKKPEDEPSYNMLPHIMGVLTK</sequence>
<accession>A0A2J6S1J3</accession>
<dbReference type="Gene3D" id="3.40.50.150">
    <property type="entry name" value="Vaccinia Virus protein VP39"/>
    <property type="match status" value="1"/>
</dbReference>
<evidence type="ECO:0000313" key="3">
    <source>
        <dbReference type="Proteomes" id="UP000235786"/>
    </source>
</evidence>
<keyword evidence="3" id="KW-1185">Reference proteome</keyword>
<dbReference type="GO" id="GO:0032259">
    <property type="term" value="P:methylation"/>
    <property type="evidence" value="ECO:0007669"/>
    <property type="project" value="UniProtKB-KW"/>
</dbReference>
<dbReference type="PANTHER" id="PTHR45036:SF1">
    <property type="entry name" value="METHYLTRANSFERASE LIKE 7A"/>
    <property type="match status" value="1"/>
</dbReference>
<dbReference type="GO" id="GO:0008168">
    <property type="term" value="F:methyltransferase activity"/>
    <property type="evidence" value="ECO:0007669"/>
    <property type="project" value="UniProtKB-KW"/>
</dbReference>
<evidence type="ECO:0000256" key="1">
    <source>
        <dbReference type="SAM" id="Phobius"/>
    </source>
</evidence>